<feature type="compositionally biased region" description="Acidic residues" evidence="1">
    <location>
        <begin position="56"/>
        <end position="69"/>
    </location>
</feature>
<dbReference type="EMBL" id="JAFNEN010000212">
    <property type="protein sequence ID" value="KAG8189563.1"/>
    <property type="molecule type" value="Genomic_DNA"/>
</dbReference>
<dbReference type="Proteomes" id="UP000827092">
    <property type="component" value="Unassembled WGS sequence"/>
</dbReference>
<keyword evidence="3" id="KW-1185">Reference proteome</keyword>
<evidence type="ECO:0000256" key="1">
    <source>
        <dbReference type="SAM" id="MobiDB-lite"/>
    </source>
</evidence>
<evidence type="ECO:0000313" key="2">
    <source>
        <dbReference type="EMBL" id="KAG8189563.1"/>
    </source>
</evidence>
<sequence>MNINSLRRTLKYFRFNGFLRRKNLPMMKEVYVKQKSGFLFVKERDIFDKPYTSSSSDDESTDSSDSDEILCDKKEDSKPLIKSIIKSDKTQDCDKKESENEWDIVSEELEKKLNTEKNTKHASIQRDPPPNEKRARRNWFSRFSLLNYIQH</sequence>
<evidence type="ECO:0000313" key="3">
    <source>
        <dbReference type="Proteomes" id="UP000827092"/>
    </source>
</evidence>
<organism evidence="2 3">
    <name type="scientific">Oedothorax gibbosus</name>
    <dbReference type="NCBI Taxonomy" id="931172"/>
    <lineage>
        <taxon>Eukaryota</taxon>
        <taxon>Metazoa</taxon>
        <taxon>Ecdysozoa</taxon>
        <taxon>Arthropoda</taxon>
        <taxon>Chelicerata</taxon>
        <taxon>Arachnida</taxon>
        <taxon>Araneae</taxon>
        <taxon>Araneomorphae</taxon>
        <taxon>Entelegynae</taxon>
        <taxon>Araneoidea</taxon>
        <taxon>Linyphiidae</taxon>
        <taxon>Erigoninae</taxon>
        <taxon>Oedothorax</taxon>
    </lineage>
</organism>
<feature type="region of interest" description="Disordered" evidence="1">
    <location>
        <begin position="113"/>
        <end position="136"/>
    </location>
</feature>
<dbReference type="AlphaFoldDB" id="A0AAV6V0F3"/>
<comment type="caution">
    <text evidence="2">The sequence shown here is derived from an EMBL/GenBank/DDBJ whole genome shotgun (WGS) entry which is preliminary data.</text>
</comment>
<reference evidence="2 3" key="1">
    <citation type="journal article" date="2022" name="Nat. Ecol. Evol.">
        <title>A masculinizing supergene underlies an exaggerated male reproductive morph in a spider.</title>
        <authorList>
            <person name="Hendrickx F."/>
            <person name="De Corte Z."/>
            <person name="Sonet G."/>
            <person name="Van Belleghem S.M."/>
            <person name="Kostlbacher S."/>
            <person name="Vangestel C."/>
        </authorList>
    </citation>
    <scope>NUCLEOTIDE SEQUENCE [LARGE SCALE GENOMIC DNA]</scope>
    <source>
        <strain evidence="2">W744_W776</strain>
    </source>
</reference>
<feature type="region of interest" description="Disordered" evidence="1">
    <location>
        <begin position="49"/>
        <end position="69"/>
    </location>
</feature>
<protein>
    <submittedName>
        <fullName evidence="2">Uncharacterized protein</fullName>
    </submittedName>
</protein>
<gene>
    <name evidence="2" type="ORF">JTE90_026607</name>
</gene>
<accession>A0AAV6V0F3</accession>
<proteinExistence type="predicted"/>
<name>A0AAV6V0F3_9ARAC</name>